<evidence type="ECO:0000256" key="1">
    <source>
        <dbReference type="ARBA" id="ARBA00022723"/>
    </source>
</evidence>
<dbReference type="SUPFAM" id="SSF144232">
    <property type="entry name" value="HIT/MYND zinc finger-like"/>
    <property type="match status" value="2"/>
</dbReference>
<feature type="compositionally biased region" description="Polar residues" evidence="5">
    <location>
        <begin position="126"/>
        <end position="136"/>
    </location>
</feature>
<dbReference type="Proteomes" id="UP001497497">
    <property type="component" value="Unassembled WGS sequence"/>
</dbReference>
<accession>A0AAV2H2G4</accession>
<keyword evidence="1" id="KW-0479">Metal-binding</keyword>
<evidence type="ECO:0000256" key="5">
    <source>
        <dbReference type="SAM" id="MobiDB-lite"/>
    </source>
</evidence>
<feature type="compositionally biased region" description="Polar residues" evidence="5">
    <location>
        <begin position="296"/>
        <end position="310"/>
    </location>
</feature>
<dbReference type="EMBL" id="CAXITT010000023">
    <property type="protein sequence ID" value="CAL1527847.1"/>
    <property type="molecule type" value="Genomic_DNA"/>
</dbReference>
<keyword evidence="3" id="KW-0862">Zinc</keyword>
<evidence type="ECO:0000256" key="2">
    <source>
        <dbReference type="ARBA" id="ARBA00022771"/>
    </source>
</evidence>
<proteinExistence type="predicted"/>
<feature type="region of interest" description="Disordered" evidence="5">
    <location>
        <begin position="156"/>
        <end position="337"/>
    </location>
</feature>
<dbReference type="Gene3D" id="6.10.140.2220">
    <property type="match status" value="2"/>
</dbReference>
<evidence type="ECO:0000259" key="6">
    <source>
        <dbReference type="PROSITE" id="PS50865"/>
    </source>
</evidence>
<dbReference type="PROSITE" id="PS50865">
    <property type="entry name" value="ZF_MYND_2"/>
    <property type="match status" value="2"/>
</dbReference>
<dbReference type="PROSITE" id="PS01360">
    <property type="entry name" value="ZF_MYND_1"/>
    <property type="match status" value="2"/>
</dbReference>
<feature type="compositionally biased region" description="Basic and acidic residues" evidence="5">
    <location>
        <begin position="274"/>
        <end position="295"/>
    </location>
</feature>
<evidence type="ECO:0000256" key="4">
    <source>
        <dbReference type="PROSITE-ProRule" id="PRU00134"/>
    </source>
</evidence>
<dbReference type="GO" id="GO:0008270">
    <property type="term" value="F:zinc ion binding"/>
    <property type="evidence" value="ECO:0007669"/>
    <property type="project" value="UniProtKB-KW"/>
</dbReference>
<evidence type="ECO:0000313" key="8">
    <source>
        <dbReference type="Proteomes" id="UP001497497"/>
    </source>
</evidence>
<gene>
    <name evidence="7" type="ORF">GSLYS_00002017001</name>
</gene>
<evidence type="ECO:0000313" key="7">
    <source>
        <dbReference type="EMBL" id="CAL1527847.1"/>
    </source>
</evidence>
<feature type="compositionally biased region" description="Basic and acidic residues" evidence="5">
    <location>
        <begin position="165"/>
        <end position="180"/>
    </location>
</feature>
<protein>
    <recommendedName>
        <fullName evidence="6">MYND-type domain-containing protein</fullName>
    </recommendedName>
</protein>
<comment type="caution">
    <text evidence="7">The sequence shown here is derived from an EMBL/GenBank/DDBJ whole genome shotgun (WGS) entry which is preliminary data.</text>
</comment>
<feature type="compositionally biased region" description="Basic residues" evidence="5">
    <location>
        <begin position="102"/>
        <end position="117"/>
    </location>
</feature>
<feature type="domain" description="MYND-type" evidence="6">
    <location>
        <begin position="343"/>
        <end position="381"/>
    </location>
</feature>
<name>A0AAV2H2G4_LYMST</name>
<organism evidence="7 8">
    <name type="scientific">Lymnaea stagnalis</name>
    <name type="common">Great pond snail</name>
    <name type="synonym">Helix stagnalis</name>
    <dbReference type="NCBI Taxonomy" id="6523"/>
    <lineage>
        <taxon>Eukaryota</taxon>
        <taxon>Metazoa</taxon>
        <taxon>Spiralia</taxon>
        <taxon>Lophotrochozoa</taxon>
        <taxon>Mollusca</taxon>
        <taxon>Gastropoda</taxon>
        <taxon>Heterobranchia</taxon>
        <taxon>Euthyneura</taxon>
        <taxon>Panpulmonata</taxon>
        <taxon>Hygrophila</taxon>
        <taxon>Lymnaeoidea</taxon>
        <taxon>Lymnaeidae</taxon>
        <taxon>Lymnaea</taxon>
    </lineage>
</organism>
<dbReference type="InterPro" id="IPR002893">
    <property type="entry name" value="Znf_MYND"/>
</dbReference>
<evidence type="ECO:0000256" key="3">
    <source>
        <dbReference type="ARBA" id="ARBA00022833"/>
    </source>
</evidence>
<reference evidence="7 8" key="1">
    <citation type="submission" date="2024-04" db="EMBL/GenBank/DDBJ databases">
        <authorList>
            <consortium name="Genoscope - CEA"/>
            <person name="William W."/>
        </authorList>
    </citation>
    <scope>NUCLEOTIDE SEQUENCE [LARGE SCALE GENOMIC DNA]</scope>
</reference>
<feature type="region of interest" description="Disordered" evidence="5">
    <location>
        <begin position="84"/>
        <end position="142"/>
    </location>
</feature>
<sequence>MERGGVEVYYVPFEVLERYQRERRCMNCRRRSFRDMLTCANCREFNYCSIECLEFDRAKHEPECNLISFKKGTAHLMDHNMAMSLDKSHTPSDSQTAGETTRKRRNRKKKNKSKSQLKNKDILEAGNSSSPAQGTVASLAGGNCGGRVVVDDKVRSGTTFGDGWWKPKNEKADKSGKVDDDVMSGAPVKKQQKSRFPEYDTNTDSGDDGSRPAKSAGAAGGLEEIQESNCNNSPTFKIKHNPGSKVNATDDKVKAREQTGSVEDRSAPSTNDPTVKRKGVEGSDTRGQRGSKSEAADTQNKHAQGHQTTPGVKRAPRDKQKAGEAAAATGGSDTKEPKKLEKCFCCRRGSYAMLKCSRCKVARYCNTSCQKKDFPKHKKFCKRAALFKAAVGKLPPRHALEEVKGSGGPRLSTKLEDLSSEFENMPLGGHRSILLQITGPYFHPFRHGVTVMDQVGATSHIMFYDPSDVYLDHGLSFGRPVHLSRCLESGNFILLLDACSHAFLDGTVGIRVDDLQDVHFVFKD</sequence>
<dbReference type="AlphaFoldDB" id="A0AAV2H2G4"/>
<keyword evidence="2 4" id="KW-0863">Zinc-finger</keyword>
<dbReference type="Pfam" id="PF01753">
    <property type="entry name" value="zf-MYND"/>
    <property type="match status" value="2"/>
</dbReference>
<feature type="domain" description="MYND-type" evidence="6">
    <location>
        <begin position="25"/>
        <end position="64"/>
    </location>
</feature>
<keyword evidence="8" id="KW-1185">Reference proteome</keyword>
<feature type="compositionally biased region" description="Basic and acidic residues" evidence="5">
    <location>
        <begin position="248"/>
        <end position="266"/>
    </location>
</feature>